<dbReference type="EMBL" id="BK013616">
    <property type="protein sequence ID" value="DAD50748.1"/>
    <property type="molecule type" value="Genomic_RNA"/>
</dbReference>
<dbReference type="GeneID" id="80398373"/>
<evidence type="ECO:0000256" key="5">
    <source>
        <dbReference type="ARBA" id="ARBA00023104"/>
    </source>
</evidence>
<evidence type="ECO:0000256" key="2">
    <source>
        <dbReference type="ARBA" id="ARBA00022581"/>
    </source>
</evidence>
<keyword evidence="9" id="KW-1185">Reference proteome</keyword>
<keyword evidence="6" id="KW-1160">Virus entry into host cell</keyword>
<proteinExistence type="inferred from homology"/>
<comment type="similarity">
    <text evidence="7">Belongs to the Leviviricetes maturation protein family.</text>
</comment>
<comment type="subcellular location">
    <subcellularLocation>
        <location evidence="1">Virion</location>
    </subcellularLocation>
</comment>
<keyword evidence="2" id="KW-0945">Host-virus interaction</keyword>
<evidence type="ECO:0000256" key="1">
    <source>
        <dbReference type="ARBA" id="ARBA00004328"/>
    </source>
</evidence>
<evidence type="ECO:0000256" key="3">
    <source>
        <dbReference type="ARBA" id="ARBA00022804"/>
    </source>
</evidence>
<evidence type="ECO:0000313" key="9">
    <source>
        <dbReference type="Proteomes" id="UP000678684"/>
    </source>
</evidence>
<dbReference type="KEGG" id="vg:80398373"/>
<organism evidence="8 9">
    <name type="scientific">ssRNA phage SRR6960803_8</name>
    <dbReference type="NCBI Taxonomy" id="2786624"/>
    <lineage>
        <taxon>Viruses</taxon>
        <taxon>Riboviria</taxon>
        <taxon>Orthornavirae</taxon>
        <taxon>Lenarviricota</taxon>
        <taxon>Leviviricetes</taxon>
        <taxon>Norzivirales</taxon>
        <taxon>Fiersviridae</taxon>
        <taxon>Hahdsevirus</taxon>
        <taxon>Hahdsevirus borborenecus</taxon>
    </lineage>
</organism>
<evidence type="ECO:0000256" key="4">
    <source>
        <dbReference type="ARBA" id="ARBA00022844"/>
    </source>
</evidence>
<keyword evidence="3" id="KW-1161">Viral attachment to host cell</keyword>
<gene>
    <name evidence="8" type="primary">SRR6960803_8_1</name>
</gene>
<reference evidence="8" key="1">
    <citation type="submission" date="2020-09" db="EMBL/GenBank/DDBJ databases">
        <title>Leviviricetes taxonomy.</title>
        <authorList>
            <person name="Stockdale S.R."/>
            <person name="Callanan J."/>
            <person name="Adriaenssens E.M."/>
            <person name="Kuhn J.H."/>
            <person name="Rumnieks J."/>
            <person name="Shkoporov A."/>
            <person name="Draper L.A."/>
            <person name="Ross P."/>
            <person name="Hill C."/>
        </authorList>
    </citation>
    <scope>NUCLEOTIDE SEQUENCE</scope>
</reference>
<evidence type="ECO:0000313" key="8">
    <source>
        <dbReference type="EMBL" id="DAD50748.1"/>
    </source>
</evidence>
<keyword evidence="4" id="KW-0946">Virion</keyword>
<sequence>MQNRYTPILQQTVRTNLRTGVIESSGDDVAKLGILTVLADVTNGDKKRPNSHNYLKETFVYPQGSARTFTDESLGGTNYQVDGVVSAVFPIQFMGEDASRYTIVYDKAISKFYEKLRDANLNLAITLAEAKASGRTLAQPVNGILSLARSARRKALGRLMADPKREWSKEMGNAWLSYQYGWRPMLNDIYEIHKFQRNRCKNIPLRVRSADVVYPSVGQVWFSPSREHIHQSTRAQITCLLFVDNPDLFNITRMTSLNPLAIAWELVPYSFVVDWFVNIGSYMANLEAALLNGLSWRHGAVTYTQRTQHAIVGYSGITNFFDPPWTSTTGFWSRGVTVRKNREPLGSFPLPQLPGFKVNLGAQRLASAAALLRQLFKSPLR</sequence>
<dbReference type="Pfam" id="PF03863">
    <property type="entry name" value="Phage_mat-A"/>
    <property type="match status" value="1"/>
</dbReference>
<dbReference type="RefSeq" id="YP_010769374.1">
    <property type="nucleotide sequence ID" value="NC_073955.1"/>
</dbReference>
<dbReference type="Proteomes" id="UP000678684">
    <property type="component" value="Segment"/>
</dbReference>
<name>A0A8S5KZX1_9VIRU</name>
<dbReference type="InterPro" id="IPR005563">
    <property type="entry name" value="A_protein"/>
</dbReference>
<dbReference type="GO" id="GO:0044423">
    <property type="term" value="C:virion component"/>
    <property type="evidence" value="ECO:0007669"/>
    <property type="project" value="UniProtKB-KW"/>
</dbReference>
<evidence type="ECO:0000256" key="6">
    <source>
        <dbReference type="ARBA" id="ARBA00023296"/>
    </source>
</evidence>
<accession>A0A8S5KZX1</accession>
<dbReference type="GO" id="GO:0039666">
    <property type="term" value="P:virion attachment to host cell pilus"/>
    <property type="evidence" value="ECO:0007669"/>
    <property type="project" value="UniProtKB-KW"/>
</dbReference>
<protein>
    <submittedName>
        <fullName evidence="8">Maturation protein</fullName>
    </submittedName>
</protein>
<keyword evidence="5" id="KW-1175">Viral attachment to host cell pilus</keyword>
<evidence type="ECO:0000256" key="7">
    <source>
        <dbReference type="ARBA" id="ARBA00035110"/>
    </source>
</evidence>